<dbReference type="RefSeq" id="WP_131892004.1">
    <property type="nucleotide sequence ID" value="NZ_SMKU01000040.1"/>
</dbReference>
<dbReference type="AlphaFoldDB" id="A0A4R5C307"/>
<organism evidence="1 2">
    <name type="scientific">Actinomadura rubrisoli</name>
    <dbReference type="NCBI Taxonomy" id="2530368"/>
    <lineage>
        <taxon>Bacteria</taxon>
        <taxon>Bacillati</taxon>
        <taxon>Actinomycetota</taxon>
        <taxon>Actinomycetes</taxon>
        <taxon>Streptosporangiales</taxon>
        <taxon>Thermomonosporaceae</taxon>
        <taxon>Actinomadura</taxon>
    </lineage>
</organism>
<dbReference type="Proteomes" id="UP000294513">
    <property type="component" value="Unassembled WGS sequence"/>
</dbReference>
<dbReference type="EMBL" id="SMKU01000040">
    <property type="protein sequence ID" value="TDD92250.1"/>
    <property type="molecule type" value="Genomic_DNA"/>
</dbReference>
<name>A0A4R5C307_9ACTN</name>
<gene>
    <name evidence="1" type="ORF">E1298_11060</name>
</gene>
<comment type="caution">
    <text evidence="1">The sequence shown here is derived from an EMBL/GenBank/DDBJ whole genome shotgun (WGS) entry which is preliminary data.</text>
</comment>
<evidence type="ECO:0008006" key="3">
    <source>
        <dbReference type="Google" id="ProtNLM"/>
    </source>
</evidence>
<evidence type="ECO:0000313" key="2">
    <source>
        <dbReference type="Proteomes" id="UP000294513"/>
    </source>
</evidence>
<sequence length="120" mass="13263">MACPDCEQLYPDINDRLRERFVAFGPGDPADAPCVGCGYHATVPHPPSPYLEQIIDCQGCGHQIGVPMQSFRVGQGMKLSCGRCDARTVVPPTVWCPKCGLHLRRRGIPELVRDATRHQH</sequence>
<keyword evidence="2" id="KW-1185">Reference proteome</keyword>
<protein>
    <recommendedName>
        <fullName evidence="3">Zinc ribbon domain-containing protein</fullName>
    </recommendedName>
</protein>
<evidence type="ECO:0000313" key="1">
    <source>
        <dbReference type="EMBL" id="TDD92250.1"/>
    </source>
</evidence>
<proteinExistence type="predicted"/>
<accession>A0A4R5C307</accession>
<reference evidence="1 2" key="1">
    <citation type="submission" date="2019-03" db="EMBL/GenBank/DDBJ databases">
        <title>Draft genome sequences of novel Actinobacteria.</title>
        <authorList>
            <person name="Sahin N."/>
            <person name="Ay H."/>
            <person name="Saygin H."/>
        </authorList>
    </citation>
    <scope>NUCLEOTIDE SEQUENCE [LARGE SCALE GENOMIC DNA]</scope>
    <source>
        <strain evidence="1 2">H3C3</strain>
    </source>
</reference>
<dbReference type="OrthoDB" id="5195964at2"/>